<keyword evidence="8 13" id="KW-0520">NAD</keyword>
<dbReference type="InterPro" id="IPR022885">
    <property type="entry name" value="NDH1_su_D/H"/>
</dbReference>
<sequence length="589" mass="68019">MLQRTASIHTEPPIARELADRFRSRFVKVQPTCDDIPTIWVEREHLRETLHYLKSEAPDPFRMLFDLTALDERMRTHRADQPESDFTVVYHLMSFTRNQDVRIKVALSGETPSLPTISDFWPNANWYEREVWDMFGVTFTGHPHLTRILTPPTWTGHPLRKDHYARATDMGIYDLSEEKEIAEQEALRFRPEDWGMVRQSESTDFMFLNMGPNHPSVHGVFRLILQLEGEQIVDVVPEIGFHHRGAEKMGERQSWHTYIPYTDRIDYLSGVMNNFPYVMAVERLAGIEVPPRAQMIRIMMAELFRIASHLVFFGTMSQDVGQLSPVFYMFTDRERVFEIIEAVCGFRMHPAWFRIGGVAADLPQGWDRLIGDFCAYLPKRLDEYVKLVMQNRIFKARTVGIAAYTLDEAIDWGVTGPGLRACGIDWDCRKKRPYSGYDQLEFDVPVYTHGDCYDRTMVHVEELRQSVRIIRQCIKNMPSGPYKSDHRLTTPPIKERTMHDIETLITHFLNVSWGPVIPPGEACVGIEASKGMNAYYLTSDGDTMSYRTRIRTPSFPHLQMIPLISRGAFVADLIALIGSIDFVMADVDR</sequence>
<dbReference type="GO" id="GO:0016491">
    <property type="term" value="F:oxidoreductase activity"/>
    <property type="evidence" value="ECO:0007669"/>
    <property type="project" value="UniProtKB-KW"/>
</dbReference>
<dbReference type="InterPro" id="IPR001268">
    <property type="entry name" value="NADH_UbQ_OxRdtase_30kDa_su"/>
</dbReference>
<dbReference type="PANTHER" id="PTHR11993:SF45">
    <property type="entry name" value="NADH-QUINONE OXIDOREDUCTASE SUBUNIT C_D"/>
    <property type="match status" value="1"/>
</dbReference>
<dbReference type="SUPFAM" id="SSF56762">
    <property type="entry name" value="HydB/Nqo4-like"/>
    <property type="match status" value="1"/>
</dbReference>
<dbReference type="InterPro" id="IPR014029">
    <property type="entry name" value="NADH_UbQ_OxRdtase_49kDa_CS"/>
</dbReference>
<dbReference type="HAMAP" id="MF_01359">
    <property type="entry name" value="NDH1_NuoCD_1"/>
    <property type="match status" value="1"/>
</dbReference>
<dbReference type="InterPro" id="IPR010218">
    <property type="entry name" value="NADH_DH_suC"/>
</dbReference>
<keyword evidence="10 13" id="KW-0472">Membrane</keyword>
<dbReference type="Proteomes" id="UP001521209">
    <property type="component" value="Unassembled WGS sequence"/>
</dbReference>
<keyword evidence="5 13" id="KW-1003">Cell membrane</keyword>
<protein>
    <recommendedName>
        <fullName evidence="13">NADH-quinone oxidoreductase subunit C/D</fullName>
        <ecNumber evidence="13">7.1.1.-</ecNumber>
    </recommendedName>
    <alternativeName>
        <fullName evidence="13">NADH dehydrogenase I subunit C/D</fullName>
    </alternativeName>
    <alternativeName>
        <fullName evidence="13">NDH-1 subunit C/D</fullName>
    </alternativeName>
</protein>
<dbReference type="NCBIfam" id="TIGR01961">
    <property type="entry name" value="NuoC_fam"/>
    <property type="match status" value="1"/>
</dbReference>
<comment type="subunit">
    <text evidence="13">NDH-1 is composed of 13 different subunits. Subunits NuoB, CD, E, F, and G constitute the peripheral sector of the complex.</text>
</comment>
<gene>
    <name evidence="13 16" type="primary">nuoC</name>
    <name evidence="13" type="synonym">nuoCD</name>
    <name evidence="13" type="synonym">nuoD</name>
    <name evidence="16" type="ORF">L2A60_10675</name>
</gene>
<dbReference type="Gene3D" id="1.10.645.10">
    <property type="entry name" value="Cytochrome-c3 Hydrogenase, chain B"/>
    <property type="match status" value="1"/>
</dbReference>
<keyword evidence="6 13" id="KW-0874">Quinone</keyword>
<keyword evidence="17" id="KW-1185">Reference proteome</keyword>
<evidence type="ECO:0000259" key="15">
    <source>
        <dbReference type="Pfam" id="PF00346"/>
    </source>
</evidence>
<dbReference type="Gene3D" id="3.30.460.80">
    <property type="entry name" value="NADH:ubiquinone oxidoreductase, 30kDa subunit"/>
    <property type="match status" value="1"/>
</dbReference>
<organism evidence="16 17">
    <name type="scientific">Acidiphilium iwatense</name>
    <dbReference type="NCBI Taxonomy" id="768198"/>
    <lineage>
        <taxon>Bacteria</taxon>
        <taxon>Pseudomonadati</taxon>
        <taxon>Pseudomonadota</taxon>
        <taxon>Alphaproteobacteria</taxon>
        <taxon>Acetobacterales</taxon>
        <taxon>Acidocellaceae</taxon>
        <taxon>Acidiphilium</taxon>
    </lineage>
</organism>
<keyword evidence="4 13" id="KW-0813">Transport</keyword>
<dbReference type="HAMAP" id="MF_01358">
    <property type="entry name" value="NDH1_NuoD"/>
    <property type="match status" value="1"/>
</dbReference>
<dbReference type="NCBIfam" id="NF004739">
    <property type="entry name" value="PRK06075.1"/>
    <property type="match status" value="1"/>
</dbReference>
<evidence type="ECO:0000256" key="11">
    <source>
        <dbReference type="ARBA" id="ARBA00023268"/>
    </source>
</evidence>
<feature type="region of interest" description="NADH dehydrogenase I subunit D" evidence="13">
    <location>
        <begin position="204"/>
        <end position="589"/>
    </location>
</feature>
<evidence type="ECO:0000259" key="14">
    <source>
        <dbReference type="Pfam" id="PF00329"/>
    </source>
</evidence>
<keyword evidence="9 13" id="KW-0830">Ubiquinone</keyword>
<dbReference type="NCBIfam" id="NF008728">
    <property type="entry name" value="PRK11742.1"/>
    <property type="match status" value="1"/>
</dbReference>
<comment type="catalytic activity">
    <reaction evidence="12 13">
        <text>a quinone + NADH + 5 H(+)(in) = a quinol + NAD(+) + 4 H(+)(out)</text>
        <dbReference type="Rhea" id="RHEA:57888"/>
        <dbReference type="ChEBI" id="CHEBI:15378"/>
        <dbReference type="ChEBI" id="CHEBI:24646"/>
        <dbReference type="ChEBI" id="CHEBI:57540"/>
        <dbReference type="ChEBI" id="CHEBI:57945"/>
        <dbReference type="ChEBI" id="CHEBI:132124"/>
    </reaction>
</comment>
<keyword evidence="16" id="KW-0560">Oxidoreductase</keyword>
<evidence type="ECO:0000256" key="4">
    <source>
        <dbReference type="ARBA" id="ARBA00022448"/>
    </source>
</evidence>
<comment type="similarity">
    <text evidence="13">In the N-terminal section; belongs to the complex I 30 kDa subunit family.</text>
</comment>
<evidence type="ECO:0000256" key="3">
    <source>
        <dbReference type="ARBA" id="ARBA00010019"/>
    </source>
</evidence>
<comment type="similarity">
    <text evidence="3 13">In the C-terminal section; belongs to the complex I 49 kDa subunit family.</text>
</comment>
<reference evidence="16 17" key="1">
    <citation type="submission" date="2022-01" db="EMBL/GenBank/DDBJ databases">
        <authorList>
            <person name="Won M."/>
            <person name="Kim S.-J."/>
            <person name="Kwon S.-W."/>
        </authorList>
    </citation>
    <scope>NUCLEOTIDE SEQUENCE [LARGE SCALE GENOMIC DNA]</scope>
    <source>
        <strain evidence="16 17">KCTC 23505</strain>
    </source>
</reference>
<comment type="function">
    <text evidence="1 13">NDH-1 shuttles electrons from NADH, via FMN and iron-sulfur (Fe-S) centers, to quinones in the respiratory chain. The immediate electron acceptor for the enzyme in this species is believed to be ubiquinone. Couples the redox reaction to proton translocation (for every two electrons transferred, four hydrogen ions are translocated across the cytoplasmic membrane), and thus conserves the redox energy in a proton gradient.</text>
</comment>
<dbReference type="NCBIfam" id="TIGR01962">
    <property type="entry name" value="NuoD"/>
    <property type="match status" value="1"/>
</dbReference>
<dbReference type="InterPro" id="IPR023062">
    <property type="entry name" value="NADH_DH_suCD"/>
</dbReference>
<keyword evidence="7 13" id="KW-1278">Translocase</keyword>
<dbReference type="PANTHER" id="PTHR11993">
    <property type="entry name" value="NADH-UBIQUINONE OXIDOREDUCTASE 49 KDA SUBUNIT"/>
    <property type="match status" value="1"/>
</dbReference>
<dbReference type="Pfam" id="PF00346">
    <property type="entry name" value="Complex1_49kDa"/>
    <property type="match status" value="1"/>
</dbReference>
<dbReference type="Pfam" id="PF00329">
    <property type="entry name" value="Complex1_30kDa"/>
    <property type="match status" value="1"/>
</dbReference>
<evidence type="ECO:0000256" key="8">
    <source>
        <dbReference type="ARBA" id="ARBA00023027"/>
    </source>
</evidence>
<dbReference type="InterPro" id="IPR029014">
    <property type="entry name" value="NiFe-Hase_large"/>
</dbReference>
<feature type="domain" description="NADH:ubiquinone oxidoreductase 30kDa subunit" evidence="14">
    <location>
        <begin position="39"/>
        <end position="167"/>
    </location>
</feature>
<dbReference type="SUPFAM" id="SSF143243">
    <property type="entry name" value="Nqo5-like"/>
    <property type="match status" value="1"/>
</dbReference>
<evidence type="ECO:0000256" key="9">
    <source>
        <dbReference type="ARBA" id="ARBA00023075"/>
    </source>
</evidence>
<evidence type="ECO:0000256" key="13">
    <source>
        <dbReference type="HAMAP-Rule" id="MF_01359"/>
    </source>
</evidence>
<proteinExistence type="inferred from homology"/>
<evidence type="ECO:0000256" key="1">
    <source>
        <dbReference type="ARBA" id="ARBA00002378"/>
    </source>
</evidence>
<evidence type="ECO:0000313" key="16">
    <source>
        <dbReference type="EMBL" id="MCF3947142.1"/>
    </source>
</evidence>
<dbReference type="InterPro" id="IPR001135">
    <property type="entry name" value="NADH_Q_OxRdtase_suD"/>
</dbReference>
<evidence type="ECO:0000256" key="7">
    <source>
        <dbReference type="ARBA" id="ARBA00022967"/>
    </source>
</evidence>
<dbReference type="PROSITE" id="PS00535">
    <property type="entry name" value="COMPLEX1_49K"/>
    <property type="match status" value="1"/>
</dbReference>
<dbReference type="EC" id="7.1.1.-" evidence="13"/>
<dbReference type="InterPro" id="IPR037232">
    <property type="entry name" value="NADH_quin_OxRdtase_su_C/D-like"/>
</dbReference>
<keyword evidence="11 13" id="KW-0511">Multifunctional enzyme</keyword>
<evidence type="ECO:0000256" key="6">
    <source>
        <dbReference type="ARBA" id="ARBA00022719"/>
    </source>
</evidence>
<evidence type="ECO:0000256" key="5">
    <source>
        <dbReference type="ARBA" id="ARBA00022475"/>
    </source>
</evidence>
<comment type="subcellular location">
    <subcellularLocation>
        <location evidence="2">Cell inner membrane</location>
        <topology evidence="2">Peripheral membrane protein</topology>
    </subcellularLocation>
    <subcellularLocation>
        <location evidence="13">Cell membrane</location>
        <topology evidence="13">Peripheral membrane protein</topology>
        <orientation evidence="13">Cytoplasmic side</orientation>
    </subcellularLocation>
</comment>
<evidence type="ECO:0000313" key="17">
    <source>
        <dbReference type="Proteomes" id="UP001521209"/>
    </source>
</evidence>
<name>A0ABS9E0F9_9PROT</name>
<evidence type="ECO:0000256" key="10">
    <source>
        <dbReference type="ARBA" id="ARBA00023136"/>
    </source>
</evidence>
<dbReference type="EMBL" id="JAKGBZ010000018">
    <property type="protein sequence ID" value="MCF3947142.1"/>
    <property type="molecule type" value="Genomic_DNA"/>
</dbReference>
<evidence type="ECO:0000256" key="12">
    <source>
        <dbReference type="ARBA" id="ARBA00047712"/>
    </source>
</evidence>
<dbReference type="HAMAP" id="MF_01357">
    <property type="entry name" value="NDH1_NuoC"/>
    <property type="match status" value="1"/>
</dbReference>
<dbReference type="RefSeq" id="WP_235704372.1">
    <property type="nucleotide sequence ID" value="NZ_JAKGBZ010000018.1"/>
</dbReference>
<comment type="caution">
    <text evidence="16">The sequence shown here is derived from an EMBL/GenBank/DDBJ whole genome shotgun (WGS) entry which is preliminary data.</text>
</comment>
<feature type="region of interest" description="NADH dehydrogenase I subunit C" evidence="13">
    <location>
        <begin position="1"/>
        <end position="180"/>
    </location>
</feature>
<evidence type="ECO:0000256" key="2">
    <source>
        <dbReference type="ARBA" id="ARBA00004417"/>
    </source>
</evidence>
<accession>A0ABS9E0F9</accession>
<feature type="domain" description="NADH-quinone oxidoreductase subunit D" evidence="15">
    <location>
        <begin position="319"/>
        <end position="589"/>
    </location>
</feature>